<proteinExistence type="predicted"/>
<dbReference type="Proteomes" id="UP000593572">
    <property type="component" value="Unassembled WGS sequence"/>
</dbReference>
<organism evidence="1 2">
    <name type="scientific">Gossypium lobatum</name>
    <dbReference type="NCBI Taxonomy" id="34289"/>
    <lineage>
        <taxon>Eukaryota</taxon>
        <taxon>Viridiplantae</taxon>
        <taxon>Streptophyta</taxon>
        <taxon>Embryophyta</taxon>
        <taxon>Tracheophyta</taxon>
        <taxon>Spermatophyta</taxon>
        <taxon>Magnoliopsida</taxon>
        <taxon>eudicotyledons</taxon>
        <taxon>Gunneridae</taxon>
        <taxon>Pentapetalae</taxon>
        <taxon>rosids</taxon>
        <taxon>malvids</taxon>
        <taxon>Malvales</taxon>
        <taxon>Malvaceae</taxon>
        <taxon>Malvoideae</taxon>
        <taxon>Gossypium</taxon>
    </lineage>
</organism>
<evidence type="ECO:0000313" key="1">
    <source>
        <dbReference type="EMBL" id="MBA0553864.1"/>
    </source>
</evidence>
<reference evidence="1 2" key="1">
    <citation type="journal article" date="2019" name="Genome Biol. Evol.">
        <title>Insights into the evolution of the New World diploid cottons (Gossypium, subgenus Houzingenia) based on genome sequencing.</title>
        <authorList>
            <person name="Grover C.E."/>
            <person name="Arick M.A. 2nd"/>
            <person name="Thrash A."/>
            <person name="Conover J.L."/>
            <person name="Sanders W.S."/>
            <person name="Peterson D.G."/>
            <person name="Frelichowski J.E."/>
            <person name="Scheffler J.A."/>
            <person name="Scheffler B.E."/>
            <person name="Wendel J.F."/>
        </authorList>
    </citation>
    <scope>NUCLEOTIDE SEQUENCE [LARGE SCALE GENOMIC DNA]</scope>
    <source>
        <strain evidence="1">157</strain>
        <tissue evidence="1">Leaf</tissue>
    </source>
</reference>
<keyword evidence="2" id="KW-1185">Reference proteome</keyword>
<accession>A0A7J8LN28</accession>
<evidence type="ECO:0000313" key="2">
    <source>
        <dbReference type="Proteomes" id="UP000593572"/>
    </source>
</evidence>
<sequence length="369" mass="42116">MENFRATLDHYQLVDMGLSGPWFTWEGGRLVENNIRERLDRGVANSVREGLVKDLDLNLGGLLRILVKQKSESCGEVVMTLKGLLTLVRLAKEEERLTDITICRRAPKISHLMFADDCILFGEASNRGTIDQVLYIPRRVYRPQKGCSNQACVGWLVWDQTSPSGLMHGFRSRKDYKIHNNNNGQSPIKVSEFIEPFLRQWKEDLITRISFVEEAAKVLCIPLSCHPHEDRLVWRGEPMGEYFETLAITATGKNSDYKLESFQQFSPNQQQFVLQKGLIIQRLVLDVPMVSRLWSMHFVIANCFREVETTRSPWFKINFDAAYLSKSNKSCSELVVPNTEGKKMGSRTIINDHVPTPFAAEAMSCLQAV</sequence>
<comment type="caution">
    <text evidence="1">The sequence shown here is derived from an EMBL/GenBank/DDBJ whole genome shotgun (WGS) entry which is preliminary data.</text>
</comment>
<name>A0A7J8LN28_9ROSI</name>
<dbReference type="AlphaFoldDB" id="A0A7J8LN28"/>
<protein>
    <recommendedName>
        <fullName evidence="3">Reverse transcriptase</fullName>
    </recommendedName>
</protein>
<dbReference type="EMBL" id="JABEZX010000004">
    <property type="protein sequence ID" value="MBA0553864.1"/>
    <property type="molecule type" value="Genomic_DNA"/>
</dbReference>
<gene>
    <name evidence="1" type="ORF">Golob_013007</name>
</gene>
<evidence type="ECO:0008006" key="3">
    <source>
        <dbReference type="Google" id="ProtNLM"/>
    </source>
</evidence>